<dbReference type="EMBL" id="LAZR01027736">
    <property type="protein sequence ID" value="KKL64805.1"/>
    <property type="molecule type" value="Genomic_DNA"/>
</dbReference>
<dbReference type="AlphaFoldDB" id="A0A0F9G5I3"/>
<comment type="caution">
    <text evidence="1">The sequence shown here is derived from an EMBL/GenBank/DDBJ whole genome shotgun (WGS) entry which is preliminary data.</text>
</comment>
<evidence type="ECO:0000313" key="1">
    <source>
        <dbReference type="EMBL" id="KKL64805.1"/>
    </source>
</evidence>
<proteinExistence type="predicted"/>
<reference evidence="1" key="1">
    <citation type="journal article" date="2015" name="Nature">
        <title>Complex archaea that bridge the gap between prokaryotes and eukaryotes.</title>
        <authorList>
            <person name="Spang A."/>
            <person name="Saw J.H."/>
            <person name="Jorgensen S.L."/>
            <person name="Zaremba-Niedzwiedzka K."/>
            <person name="Martijn J."/>
            <person name="Lind A.E."/>
            <person name="van Eijk R."/>
            <person name="Schleper C."/>
            <person name="Guy L."/>
            <person name="Ettema T.J."/>
        </authorList>
    </citation>
    <scope>NUCLEOTIDE SEQUENCE</scope>
</reference>
<accession>A0A0F9G5I3</accession>
<name>A0A0F9G5I3_9ZZZZ</name>
<gene>
    <name evidence="1" type="ORF">LCGC14_2161320</name>
</gene>
<sequence length="99" mass="10826">MAINKSFVGDVGLIIYLDCGQVISGATGIVIKVRKPDETTTEWAATISGTNYIKYTVQSGDFNQAGEYRFQAYMTLGAWVGRGDTVDYMVYAVFAKYGS</sequence>
<organism evidence="1">
    <name type="scientific">marine sediment metagenome</name>
    <dbReference type="NCBI Taxonomy" id="412755"/>
    <lineage>
        <taxon>unclassified sequences</taxon>
        <taxon>metagenomes</taxon>
        <taxon>ecological metagenomes</taxon>
    </lineage>
</organism>
<protein>
    <submittedName>
        <fullName evidence="1">Uncharacterized protein</fullName>
    </submittedName>
</protein>